<comment type="caution">
    <text evidence="6">The sequence shown here is derived from an EMBL/GenBank/DDBJ whole genome shotgun (WGS) entry which is preliminary data.</text>
</comment>
<feature type="disulfide bond" evidence="2">
    <location>
        <begin position="200"/>
        <end position="210"/>
    </location>
</feature>
<accession>A0ABD3UEM3</accession>
<feature type="transmembrane region" description="Helical" evidence="3">
    <location>
        <begin position="403"/>
        <end position="426"/>
    </location>
</feature>
<dbReference type="InterPro" id="IPR001190">
    <property type="entry name" value="SRCR"/>
</dbReference>
<dbReference type="InterPro" id="IPR050912">
    <property type="entry name" value="LOX-like_protein"/>
</dbReference>
<keyword evidence="7" id="KW-1185">Reference proteome</keyword>
<dbReference type="PROSITE" id="PS50287">
    <property type="entry name" value="SRCR_2"/>
    <property type="match status" value="2"/>
</dbReference>
<organism evidence="6 7">
    <name type="scientific">Sinanodonta woodiana</name>
    <name type="common">Chinese pond mussel</name>
    <name type="synonym">Anodonta woodiana</name>
    <dbReference type="NCBI Taxonomy" id="1069815"/>
    <lineage>
        <taxon>Eukaryota</taxon>
        <taxon>Metazoa</taxon>
        <taxon>Spiralia</taxon>
        <taxon>Lophotrochozoa</taxon>
        <taxon>Mollusca</taxon>
        <taxon>Bivalvia</taxon>
        <taxon>Autobranchia</taxon>
        <taxon>Heteroconchia</taxon>
        <taxon>Palaeoheterodonta</taxon>
        <taxon>Unionida</taxon>
        <taxon>Unionoidea</taxon>
        <taxon>Unionidae</taxon>
        <taxon>Unioninae</taxon>
        <taxon>Sinanodonta</taxon>
    </lineage>
</organism>
<dbReference type="SMART" id="SM00202">
    <property type="entry name" value="SR"/>
    <property type="match status" value="2"/>
</dbReference>
<dbReference type="SUPFAM" id="SSF57184">
    <property type="entry name" value="Growth factor receptor domain"/>
    <property type="match status" value="1"/>
</dbReference>
<dbReference type="PRINTS" id="PR00258">
    <property type="entry name" value="SPERACTRCPTR"/>
</dbReference>
<evidence type="ECO:0000256" key="1">
    <source>
        <dbReference type="ARBA" id="ARBA00023157"/>
    </source>
</evidence>
<dbReference type="Gene3D" id="3.10.250.10">
    <property type="entry name" value="SRCR-like domain"/>
    <property type="match status" value="2"/>
</dbReference>
<dbReference type="EMBL" id="JBJQND010000016">
    <property type="protein sequence ID" value="KAL3847954.1"/>
    <property type="molecule type" value="Genomic_DNA"/>
</dbReference>
<feature type="chain" id="PRO_5044866616" description="SRCR domain-containing protein" evidence="4">
    <location>
        <begin position="21"/>
        <end position="469"/>
    </location>
</feature>
<dbReference type="Gene3D" id="2.10.50.10">
    <property type="entry name" value="Tumor Necrosis Factor Receptor, subunit A, domain 2"/>
    <property type="match status" value="2"/>
</dbReference>
<comment type="caution">
    <text evidence="2">Lacks conserved residue(s) required for the propagation of feature annotation.</text>
</comment>
<name>A0ABD3UEM3_SINWO</name>
<keyword evidence="3" id="KW-0472">Membrane</keyword>
<sequence length="469" mass="51047">MKDFFIFIISCFLLTDCVSGLDVRLTEQLGGERGSSPLYGYVETLTDGIWVPICADVLQNVSQVICRMLGYVNSMHTGYYSRTACIYNISCSGTENSLEECMIGIGLTSNTYSDLAYVRCGSGNKTSPDKNLTGLGVRLVGGANPYGGRVQLFAQNQWMNVYAPSNTWSDKEAAVVCRTLGFSTVDSKGFKIKLLNNVRCSGEETSLDRCVYNNIDCLRGYMVYAGCGCYVSGCSGGNCDLAHGTCVTACLPGSYYIGSRNCEPCSAGTYQLLQHQYSCIQCPAGTYQSRTGQTTCIECPSGTHQAKAGQTSCDICLPGTYQNQFGQTSCNPCPAGTYQYLSGQSSCAACDIGTYQNFSGQVVCLQCGKDRTTDRPGSDTYSYCRDEQLPETYGRIDQHQRNMVIMGGSLMIVITVVNIIVCIIIAKRTCLKAGTLTARISKLSVYMARKNDNVSENLGEEQYEVCQRH</sequence>
<dbReference type="Proteomes" id="UP001634394">
    <property type="component" value="Unassembled WGS sequence"/>
</dbReference>
<evidence type="ECO:0000313" key="6">
    <source>
        <dbReference type="EMBL" id="KAL3847954.1"/>
    </source>
</evidence>
<keyword evidence="3" id="KW-1133">Transmembrane helix</keyword>
<dbReference type="PANTHER" id="PTHR45817:SF8">
    <property type="entry name" value="LYSYL OXIDASE HOMOLOG 1"/>
    <property type="match status" value="1"/>
</dbReference>
<keyword evidence="3" id="KW-0812">Transmembrane</keyword>
<dbReference type="AlphaFoldDB" id="A0ABD3UEM3"/>
<dbReference type="InterPro" id="IPR009030">
    <property type="entry name" value="Growth_fac_rcpt_cys_sf"/>
</dbReference>
<dbReference type="SMART" id="SM01411">
    <property type="entry name" value="Ephrin_rec_like"/>
    <property type="match status" value="3"/>
</dbReference>
<dbReference type="SUPFAM" id="SSF56487">
    <property type="entry name" value="SRCR-like"/>
    <property type="match status" value="2"/>
</dbReference>
<evidence type="ECO:0000256" key="2">
    <source>
        <dbReference type="PROSITE-ProRule" id="PRU00196"/>
    </source>
</evidence>
<feature type="domain" description="SRCR" evidence="5">
    <location>
        <begin position="23"/>
        <end position="121"/>
    </location>
</feature>
<feature type="domain" description="SRCR" evidence="5">
    <location>
        <begin position="137"/>
        <end position="230"/>
    </location>
</feature>
<evidence type="ECO:0000313" key="7">
    <source>
        <dbReference type="Proteomes" id="UP001634394"/>
    </source>
</evidence>
<feature type="disulfide bond" evidence="2">
    <location>
        <begin position="91"/>
        <end position="101"/>
    </location>
</feature>
<gene>
    <name evidence="6" type="ORF">ACJMK2_018843</name>
</gene>
<evidence type="ECO:0000256" key="3">
    <source>
        <dbReference type="SAM" id="Phobius"/>
    </source>
</evidence>
<dbReference type="Pfam" id="PF00530">
    <property type="entry name" value="SRCR"/>
    <property type="match status" value="2"/>
</dbReference>
<dbReference type="Pfam" id="PF07699">
    <property type="entry name" value="Ephrin_rec_like"/>
    <property type="match status" value="2"/>
</dbReference>
<dbReference type="PANTHER" id="PTHR45817">
    <property type="entry name" value="LYSYL OXIDASE-LIKE-RELATED"/>
    <property type="match status" value="1"/>
</dbReference>
<proteinExistence type="predicted"/>
<dbReference type="InterPro" id="IPR011641">
    <property type="entry name" value="Tyr-kin_ephrin_A/B_rcpt-like"/>
</dbReference>
<evidence type="ECO:0000259" key="5">
    <source>
        <dbReference type="PROSITE" id="PS50287"/>
    </source>
</evidence>
<protein>
    <recommendedName>
        <fullName evidence="5">SRCR domain-containing protein</fullName>
    </recommendedName>
</protein>
<evidence type="ECO:0000256" key="4">
    <source>
        <dbReference type="SAM" id="SignalP"/>
    </source>
</evidence>
<keyword evidence="4" id="KW-0732">Signal</keyword>
<dbReference type="InterPro" id="IPR036772">
    <property type="entry name" value="SRCR-like_dom_sf"/>
</dbReference>
<reference evidence="6 7" key="1">
    <citation type="submission" date="2024-11" db="EMBL/GenBank/DDBJ databases">
        <title>Chromosome-level genome assembly of the freshwater bivalve Anodonta woodiana.</title>
        <authorList>
            <person name="Chen X."/>
        </authorList>
    </citation>
    <scope>NUCLEOTIDE SEQUENCE [LARGE SCALE GENOMIC DNA]</scope>
    <source>
        <strain evidence="6">MN2024</strain>
        <tissue evidence="6">Gills</tissue>
    </source>
</reference>
<keyword evidence="1 2" id="KW-1015">Disulfide bond</keyword>
<feature type="signal peptide" evidence="4">
    <location>
        <begin position="1"/>
        <end position="20"/>
    </location>
</feature>